<dbReference type="EMBL" id="JAEFBJ010000001">
    <property type="protein sequence ID" value="KAG7654052.1"/>
    <property type="molecule type" value="Genomic_DNA"/>
</dbReference>
<keyword evidence="2" id="KW-1185">Reference proteome</keyword>
<dbReference type="Proteomes" id="UP000694251">
    <property type="component" value="Chromosome 1"/>
</dbReference>
<gene>
    <name evidence="1" type="ORF">ISN44_As01g012690</name>
</gene>
<organism evidence="1 2">
    <name type="scientific">Arabidopsis suecica</name>
    <name type="common">Swedish thale-cress</name>
    <name type="synonym">Cardaminopsis suecica</name>
    <dbReference type="NCBI Taxonomy" id="45249"/>
    <lineage>
        <taxon>Eukaryota</taxon>
        <taxon>Viridiplantae</taxon>
        <taxon>Streptophyta</taxon>
        <taxon>Embryophyta</taxon>
        <taxon>Tracheophyta</taxon>
        <taxon>Spermatophyta</taxon>
        <taxon>Magnoliopsida</taxon>
        <taxon>eudicotyledons</taxon>
        <taxon>Gunneridae</taxon>
        <taxon>Pentapetalae</taxon>
        <taxon>rosids</taxon>
        <taxon>malvids</taxon>
        <taxon>Brassicales</taxon>
        <taxon>Brassicaceae</taxon>
        <taxon>Camelineae</taxon>
        <taxon>Arabidopsis</taxon>
    </lineage>
</organism>
<sequence length="223" mass="24759">MMMNFSRIAAGSLHLLHKSATRPALFPKPSDSGVIARLRWTTRALSTTESAETAATTSVFSSKDNLMSRVNSLHKEGKDELALHLFDSMDAQKVEFTPSEFALYIEILAKVKGLGCAFNYFKKVDPYFNNQDHHAKNWPTYATLVRLHWEHLRKAGLRPLTLSCDDKSSGSKLHANMKRMDISAPPAPKLTHSTAPIRFGGGKAISVRGAYRLSSRGLCLNNE</sequence>
<evidence type="ECO:0000313" key="2">
    <source>
        <dbReference type="Proteomes" id="UP000694251"/>
    </source>
</evidence>
<reference evidence="1 2" key="1">
    <citation type="submission" date="2020-12" db="EMBL/GenBank/DDBJ databases">
        <title>Concerted genomic and epigenomic changes stabilize Arabidopsis allopolyploids.</title>
        <authorList>
            <person name="Chen Z."/>
        </authorList>
    </citation>
    <scope>NUCLEOTIDE SEQUENCE [LARGE SCALE GENOMIC DNA]</scope>
    <source>
        <strain evidence="1">As9502</strain>
        <tissue evidence="1">Leaf</tissue>
    </source>
</reference>
<dbReference type="AlphaFoldDB" id="A0A8T2H4S2"/>
<dbReference type="OrthoDB" id="1107852at2759"/>
<name>A0A8T2H4S2_ARASU</name>
<accession>A0A8T2H4S2</accession>
<comment type="caution">
    <text evidence="1">The sequence shown here is derived from an EMBL/GenBank/DDBJ whole genome shotgun (WGS) entry which is preliminary data.</text>
</comment>
<protein>
    <submittedName>
        <fullName evidence="1">Uncharacterized protein</fullName>
    </submittedName>
</protein>
<evidence type="ECO:0000313" key="1">
    <source>
        <dbReference type="EMBL" id="KAG7654052.1"/>
    </source>
</evidence>
<proteinExistence type="predicted"/>